<dbReference type="Pfam" id="PF00343">
    <property type="entry name" value="Phosphorylase"/>
    <property type="match status" value="1"/>
</dbReference>
<comment type="similarity">
    <text evidence="1">Belongs to the glycogen phosphorylase family.</text>
</comment>
<gene>
    <name evidence="2" type="ORF">SAMN00120144_0773</name>
</gene>
<proteinExistence type="inferred from homology"/>
<dbReference type="AlphaFoldDB" id="A0A1W1USJ6"/>
<dbReference type="Proteomes" id="UP000192266">
    <property type="component" value="Unassembled WGS sequence"/>
</dbReference>
<protein>
    <submittedName>
        <fullName evidence="2">Alpha-glucan phosphorylase</fullName>
    </submittedName>
</protein>
<dbReference type="PANTHER" id="PTHR42655:SF1">
    <property type="entry name" value="GLYCOGEN PHOSPHORYLASE"/>
    <property type="match status" value="1"/>
</dbReference>
<dbReference type="STRING" id="645990.SAMN00120144_0773"/>
<dbReference type="Gene3D" id="3.40.50.2000">
    <property type="entry name" value="Glycogen Phosphorylase B"/>
    <property type="match status" value="2"/>
</dbReference>
<name>A0A1W1USJ6_9BACT</name>
<dbReference type="NCBIfam" id="TIGR02094">
    <property type="entry name" value="more_P_ylases"/>
    <property type="match status" value="2"/>
</dbReference>
<dbReference type="GO" id="GO:0008184">
    <property type="term" value="F:glycogen phosphorylase activity"/>
    <property type="evidence" value="ECO:0007669"/>
    <property type="project" value="InterPro"/>
</dbReference>
<dbReference type="EMBL" id="FWWW01000039">
    <property type="protein sequence ID" value="SMB83791.1"/>
    <property type="molecule type" value="Genomic_DNA"/>
</dbReference>
<dbReference type="PANTHER" id="PTHR42655">
    <property type="entry name" value="GLYCOGEN PHOSPHORYLASE"/>
    <property type="match status" value="1"/>
</dbReference>
<dbReference type="GO" id="GO:0030170">
    <property type="term" value="F:pyridoxal phosphate binding"/>
    <property type="evidence" value="ECO:0007669"/>
    <property type="project" value="InterPro"/>
</dbReference>
<dbReference type="SUPFAM" id="SSF53756">
    <property type="entry name" value="UDP-Glycosyltransferase/glycogen phosphorylase"/>
    <property type="match status" value="1"/>
</dbReference>
<dbReference type="GO" id="GO:0005975">
    <property type="term" value="P:carbohydrate metabolic process"/>
    <property type="evidence" value="ECO:0007669"/>
    <property type="project" value="InterPro"/>
</dbReference>
<dbReference type="InterPro" id="IPR052182">
    <property type="entry name" value="Glycogen/Maltodextrin_Phosph"/>
</dbReference>
<evidence type="ECO:0000313" key="2">
    <source>
        <dbReference type="EMBL" id="SMB83791.1"/>
    </source>
</evidence>
<sequence length="572" mass="64215">MLTLAAATAELGPSFIFHFDFSLMAFEFKPYKPARQFAPQAAYFSMEFALDQALKTYSGGLGFLAGSHMRSAYELKQNLIGIGILWSFGYYDQGRNEDQTMRADFSQKHYSFLEDTGLIFPIVIHDVEVNVKAMYLAPDTFGTAPMFFLTTDIPENDFISRTISHHLYDADTAARVAQSILLGVGGGKLLDELGVKVDTYHLNEGHGLPLAFYLYDKHGRKLEEVQKRLVFTTHTPELAGNEEHDMKLLAKMSFFGNVPAAEITQVAGVEHERLNYTLTALRFARKANAVSKVHGIVANQMWGANAGICPIIPITNAQNGTYWRDPELHAALKAKDDTALKARKRVLKKQLFDIVADQTGTLLNPDVLTVVWARRFAGYKRADLILRHFERFEALVSSTDRPVQVIWAGKPYPKDYGAINLFNDIIRQTRHLKTCAVLTGYELALSAAMKKGSDIWLNTPRFPREASGTSGMTAAMNASASLSIADGWIPEFVRHGENGFLIPLADLNRPEHEKDDFEADSLLTVLENEVVPLYYGQPDKFLKVIKTGMREVEPEFESHRMATEYYKLMYKA</sequence>
<evidence type="ECO:0000256" key="1">
    <source>
        <dbReference type="ARBA" id="ARBA00006047"/>
    </source>
</evidence>
<dbReference type="InterPro" id="IPR000811">
    <property type="entry name" value="Glyco_trans_35"/>
</dbReference>
<reference evidence="2 3" key="1">
    <citation type="submission" date="2017-04" db="EMBL/GenBank/DDBJ databases">
        <authorList>
            <person name="Afonso C.L."/>
            <person name="Miller P.J."/>
            <person name="Scott M.A."/>
            <person name="Spackman E."/>
            <person name="Goraichik I."/>
            <person name="Dimitrov K.M."/>
            <person name="Suarez D.L."/>
            <person name="Swayne D.E."/>
        </authorList>
    </citation>
    <scope>NUCLEOTIDE SEQUENCE [LARGE SCALE GENOMIC DNA]</scope>
    <source>
        <strain evidence="2 3">DSM 11622</strain>
    </source>
</reference>
<keyword evidence="3" id="KW-1185">Reference proteome</keyword>
<evidence type="ECO:0000313" key="3">
    <source>
        <dbReference type="Proteomes" id="UP000192266"/>
    </source>
</evidence>
<accession>A0A1W1USJ6</accession>
<organism evidence="2 3">
    <name type="scientific">Hymenobacter roseosalivarius DSM 11622</name>
    <dbReference type="NCBI Taxonomy" id="645990"/>
    <lineage>
        <taxon>Bacteria</taxon>
        <taxon>Pseudomonadati</taxon>
        <taxon>Bacteroidota</taxon>
        <taxon>Cytophagia</taxon>
        <taxon>Cytophagales</taxon>
        <taxon>Hymenobacteraceae</taxon>
        <taxon>Hymenobacter</taxon>
    </lineage>
</organism>
<dbReference type="InterPro" id="IPR011834">
    <property type="entry name" value="Agluc_phsphrylas"/>
</dbReference>